<evidence type="ECO:0000256" key="3">
    <source>
        <dbReference type="ARBA" id="ARBA00022722"/>
    </source>
</evidence>
<dbReference type="GO" id="GO:0009318">
    <property type="term" value="C:exodeoxyribonuclease VII complex"/>
    <property type="evidence" value="ECO:0007669"/>
    <property type="project" value="UniProtKB-UniRule"/>
</dbReference>
<evidence type="ECO:0000313" key="9">
    <source>
        <dbReference type="Proteomes" id="UP000287766"/>
    </source>
</evidence>
<dbReference type="PANTHER" id="PTHR34137">
    <property type="entry name" value="EXODEOXYRIBONUCLEASE 7 SMALL SUBUNIT"/>
    <property type="match status" value="1"/>
</dbReference>
<dbReference type="SUPFAM" id="SSF116842">
    <property type="entry name" value="XseB-like"/>
    <property type="match status" value="1"/>
</dbReference>
<dbReference type="InterPro" id="IPR037004">
    <property type="entry name" value="Exonuc_VII_ssu_sf"/>
</dbReference>
<comment type="function">
    <text evidence="6">Bidirectionally degrades single-stranded DNA into large acid-insoluble oligonucleotides, which are then degraded further into small acid-soluble oligonucleotides.</text>
</comment>
<evidence type="ECO:0000256" key="7">
    <source>
        <dbReference type="SAM" id="MobiDB-lite"/>
    </source>
</evidence>
<dbReference type="GO" id="GO:0006308">
    <property type="term" value="P:DNA catabolic process"/>
    <property type="evidence" value="ECO:0007669"/>
    <property type="project" value="UniProtKB-UniRule"/>
</dbReference>
<dbReference type="RefSeq" id="WP_169931432.1">
    <property type="nucleotide sequence ID" value="NZ_PIPR01000003.1"/>
</dbReference>
<feature type="compositionally biased region" description="Low complexity" evidence="7">
    <location>
        <begin position="73"/>
        <end position="85"/>
    </location>
</feature>
<evidence type="ECO:0000256" key="6">
    <source>
        <dbReference type="HAMAP-Rule" id="MF_00337"/>
    </source>
</evidence>
<evidence type="ECO:0000256" key="2">
    <source>
        <dbReference type="ARBA" id="ARBA00022490"/>
    </source>
</evidence>
<keyword evidence="4 6" id="KW-0378">Hydrolase</keyword>
<keyword evidence="5 6" id="KW-0269">Exonuclease</keyword>
<dbReference type="Pfam" id="PF02609">
    <property type="entry name" value="Exonuc_VII_S"/>
    <property type="match status" value="1"/>
</dbReference>
<proteinExistence type="inferred from homology"/>
<dbReference type="HAMAP" id="MF_00337">
    <property type="entry name" value="Exonuc_7_S"/>
    <property type="match status" value="1"/>
</dbReference>
<feature type="region of interest" description="Disordered" evidence="7">
    <location>
        <begin position="73"/>
        <end position="99"/>
    </location>
</feature>
<evidence type="ECO:0000313" key="8">
    <source>
        <dbReference type="EMBL" id="RUO39166.1"/>
    </source>
</evidence>
<dbReference type="GO" id="GO:0005829">
    <property type="term" value="C:cytosol"/>
    <property type="evidence" value="ECO:0007669"/>
    <property type="project" value="TreeGrafter"/>
</dbReference>
<dbReference type="Proteomes" id="UP000287766">
    <property type="component" value="Unassembled WGS sequence"/>
</dbReference>
<dbReference type="PANTHER" id="PTHR34137:SF1">
    <property type="entry name" value="EXODEOXYRIBONUCLEASE 7 SMALL SUBUNIT"/>
    <property type="match status" value="1"/>
</dbReference>
<comment type="subunit">
    <text evidence="6">Heterooligomer composed of large and small subunits.</text>
</comment>
<comment type="caution">
    <text evidence="8">The sequence shown here is derived from an EMBL/GenBank/DDBJ whole genome shotgun (WGS) entry which is preliminary data.</text>
</comment>
<organism evidence="8 9">
    <name type="scientific">Pseudidiomarina aestuarii</name>
    <dbReference type="NCBI Taxonomy" id="624146"/>
    <lineage>
        <taxon>Bacteria</taxon>
        <taxon>Pseudomonadati</taxon>
        <taxon>Pseudomonadota</taxon>
        <taxon>Gammaproteobacteria</taxon>
        <taxon>Alteromonadales</taxon>
        <taxon>Idiomarinaceae</taxon>
        <taxon>Pseudidiomarina</taxon>
    </lineage>
</organism>
<keyword evidence="2 6" id="KW-0963">Cytoplasm</keyword>
<keyword evidence="9" id="KW-1185">Reference proteome</keyword>
<evidence type="ECO:0000256" key="4">
    <source>
        <dbReference type="ARBA" id="ARBA00022801"/>
    </source>
</evidence>
<comment type="subcellular location">
    <subcellularLocation>
        <location evidence="6">Cytoplasm</location>
    </subcellularLocation>
</comment>
<dbReference type="InterPro" id="IPR003761">
    <property type="entry name" value="Exonuc_VII_S"/>
</dbReference>
<dbReference type="EMBL" id="PIPR01000003">
    <property type="protein sequence ID" value="RUO39166.1"/>
    <property type="molecule type" value="Genomic_DNA"/>
</dbReference>
<dbReference type="NCBIfam" id="NF002140">
    <property type="entry name" value="PRK00977.1-4"/>
    <property type="match status" value="1"/>
</dbReference>
<comment type="similarity">
    <text evidence="1 6">Belongs to the XseB family.</text>
</comment>
<name>A0A7Z6ZS65_9GAMM</name>
<protein>
    <recommendedName>
        <fullName evidence="6">Exodeoxyribonuclease 7 small subunit</fullName>
        <ecNumber evidence="6">3.1.11.6</ecNumber>
    </recommendedName>
    <alternativeName>
        <fullName evidence="6">Exodeoxyribonuclease VII small subunit</fullName>
        <shortName evidence="6">Exonuclease VII small subunit</shortName>
    </alternativeName>
</protein>
<dbReference type="NCBIfam" id="TIGR01280">
    <property type="entry name" value="xseB"/>
    <property type="match status" value="1"/>
</dbReference>
<dbReference type="GO" id="GO:0008855">
    <property type="term" value="F:exodeoxyribonuclease VII activity"/>
    <property type="evidence" value="ECO:0007669"/>
    <property type="project" value="UniProtKB-UniRule"/>
</dbReference>
<reference evidence="9" key="1">
    <citation type="journal article" date="2018" name="Front. Microbiol.">
        <title>Genome-Based Analysis Reveals the Taxonomy and Diversity of the Family Idiomarinaceae.</title>
        <authorList>
            <person name="Liu Y."/>
            <person name="Lai Q."/>
            <person name="Shao Z."/>
        </authorList>
    </citation>
    <scope>NUCLEOTIDE SEQUENCE [LARGE SCALE GENOMIC DNA]</scope>
    <source>
        <strain evidence="9">KYW314</strain>
    </source>
</reference>
<evidence type="ECO:0000256" key="1">
    <source>
        <dbReference type="ARBA" id="ARBA00009998"/>
    </source>
</evidence>
<evidence type="ECO:0000256" key="5">
    <source>
        <dbReference type="ARBA" id="ARBA00022839"/>
    </source>
</evidence>
<accession>A0A7Z6ZS65</accession>
<dbReference type="EC" id="3.1.11.6" evidence="6"/>
<gene>
    <name evidence="6" type="primary">xseB</name>
    <name evidence="8" type="ORF">CWE22_10435</name>
</gene>
<dbReference type="AlphaFoldDB" id="A0A7Z6ZS65"/>
<keyword evidence="3 6" id="KW-0540">Nuclease</keyword>
<comment type="catalytic activity">
    <reaction evidence="6">
        <text>Exonucleolytic cleavage in either 5'- to 3'- or 3'- to 5'-direction to yield nucleoside 5'-phosphates.</text>
        <dbReference type="EC" id="3.1.11.6"/>
    </reaction>
</comment>
<dbReference type="Gene3D" id="1.10.287.1040">
    <property type="entry name" value="Exonuclease VII, small subunit"/>
    <property type="match status" value="1"/>
</dbReference>
<sequence length="99" mass="10851">MADTPAETTQTASAQKGADELTFEQAMQQLEQIVAQLEQGDMPLEGALQQFERAIALSRVSQQKLQQAEQKVSQLLQQQQGETLEPFTEASGASQEDDV</sequence>